<organism evidence="1 2">
    <name type="scientific">Dibothriocephalus latus</name>
    <name type="common">Fish tapeworm</name>
    <name type="synonym">Diphyllobothrium latum</name>
    <dbReference type="NCBI Taxonomy" id="60516"/>
    <lineage>
        <taxon>Eukaryota</taxon>
        <taxon>Metazoa</taxon>
        <taxon>Spiralia</taxon>
        <taxon>Lophotrochozoa</taxon>
        <taxon>Platyhelminthes</taxon>
        <taxon>Cestoda</taxon>
        <taxon>Eucestoda</taxon>
        <taxon>Diphyllobothriidea</taxon>
        <taxon>Diphyllobothriidae</taxon>
        <taxon>Dibothriocephalus</taxon>
    </lineage>
</organism>
<evidence type="ECO:0000313" key="2">
    <source>
        <dbReference type="Proteomes" id="UP000281553"/>
    </source>
</evidence>
<evidence type="ECO:0000313" key="1">
    <source>
        <dbReference type="EMBL" id="VDN12045.1"/>
    </source>
</evidence>
<dbReference type="AlphaFoldDB" id="A0A3P7L3R8"/>
<proteinExistence type="predicted"/>
<dbReference type="OrthoDB" id="1890790at2759"/>
<name>A0A3P7L3R8_DIBLA</name>
<sequence length="296" mass="33036">MFMLTLDKTCLPESAIFDLNSTLKSTINYTCFRSNASGCGFEVQLNLHSIQGCSLRAQRRDQNLVEYCCRLDSLFRLSANVYSNRFRSHECCQIASLSVAVQAHTLVTALHTFFAFKHWENIAIVYEVSQLNLHAAVLAETIQLFLSRIRDSSAELNAFIMLSLHWDTDPRVLMKQLGTDCEAIILLARPPMSVSFLSAISDMPLFLDGRIAIIQLDPSGAITYDVLRFWKMVLSNASALGAAGQCLYIMTALPAGTGYSADSPILTSVRECCQQRFFRTSWGCLCMRDQGLISIL</sequence>
<protein>
    <recommendedName>
        <fullName evidence="3">Receptor ligand binding region domain-containing protein</fullName>
    </recommendedName>
</protein>
<dbReference type="EMBL" id="UYRU01052866">
    <property type="protein sequence ID" value="VDN12045.1"/>
    <property type="molecule type" value="Genomic_DNA"/>
</dbReference>
<keyword evidence="2" id="KW-1185">Reference proteome</keyword>
<gene>
    <name evidence="1" type="ORF">DILT_LOCUS7876</name>
</gene>
<reference evidence="1 2" key="1">
    <citation type="submission" date="2018-11" db="EMBL/GenBank/DDBJ databases">
        <authorList>
            <consortium name="Pathogen Informatics"/>
        </authorList>
    </citation>
    <scope>NUCLEOTIDE SEQUENCE [LARGE SCALE GENOMIC DNA]</scope>
</reference>
<evidence type="ECO:0008006" key="3">
    <source>
        <dbReference type="Google" id="ProtNLM"/>
    </source>
</evidence>
<accession>A0A3P7L3R8</accession>
<dbReference type="Proteomes" id="UP000281553">
    <property type="component" value="Unassembled WGS sequence"/>
</dbReference>